<evidence type="ECO:0008006" key="3">
    <source>
        <dbReference type="Google" id="ProtNLM"/>
    </source>
</evidence>
<dbReference type="Pfam" id="PF11951">
    <property type="entry name" value="Fungal_trans_2"/>
    <property type="match status" value="1"/>
</dbReference>
<dbReference type="InterPro" id="IPR021858">
    <property type="entry name" value="Fun_TF"/>
</dbReference>
<dbReference type="AlphaFoldDB" id="A0A370P4Y2"/>
<dbReference type="EMBL" id="KZ851875">
    <property type="protein sequence ID" value="RDK36923.1"/>
    <property type="molecule type" value="Genomic_DNA"/>
</dbReference>
<gene>
    <name evidence="1" type="ORF">M752DRAFT_310630</name>
</gene>
<evidence type="ECO:0000313" key="2">
    <source>
        <dbReference type="Proteomes" id="UP000254937"/>
    </source>
</evidence>
<accession>A0A370P4Y2</accession>
<keyword evidence="2" id="KW-1185">Reference proteome</keyword>
<dbReference type="InterPro" id="IPR053178">
    <property type="entry name" value="Osmoadaptation_assoc"/>
</dbReference>
<evidence type="ECO:0000313" key="1">
    <source>
        <dbReference type="EMBL" id="RDK36923.1"/>
    </source>
</evidence>
<dbReference type="PANTHER" id="PTHR38111">
    <property type="entry name" value="ZN(2)-C6 FUNGAL-TYPE DOMAIN-CONTAINING PROTEIN-RELATED"/>
    <property type="match status" value="1"/>
</dbReference>
<organism evidence="1 2">
    <name type="scientific">Aspergillus phoenicis ATCC 13157</name>
    <dbReference type="NCBI Taxonomy" id="1353007"/>
    <lineage>
        <taxon>Eukaryota</taxon>
        <taxon>Fungi</taxon>
        <taxon>Dikarya</taxon>
        <taxon>Ascomycota</taxon>
        <taxon>Pezizomycotina</taxon>
        <taxon>Eurotiomycetes</taxon>
        <taxon>Eurotiomycetidae</taxon>
        <taxon>Eurotiales</taxon>
        <taxon>Aspergillaceae</taxon>
        <taxon>Aspergillus</taxon>
    </lineage>
</organism>
<proteinExistence type="predicted"/>
<protein>
    <recommendedName>
        <fullName evidence="3">Transcription factor domain-containing protein</fullName>
    </recommendedName>
</protein>
<dbReference type="Proteomes" id="UP000254937">
    <property type="component" value="Unassembled WGS sequence"/>
</dbReference>
<dbReference type="PANTHER" id="PTHR38111:SF5">
    <property type="entry name" value="TRANSCRIPTION FACTOR DOMAIN-CONTAINING PROTEIN"/>
    <property type="match status" value="1"/>
</dbReference>
<reference evidence="1 2" key="1">
    <citation type="submission" date="2018-07" db="EMBL/GenBank/DDBJ databases">
        <title>Section-level genome sequencing of Aspergillus section Nigri to investigate inter- and intra-species variation.</title>
        <authorList>
            <consortium name="DOE Joint Genome Institute"/>
            <person name="Vesth T.C."/>
            <person name="Nybo J.L."/>
            <person name="Theobald S."/>
            <person name="Frisvad J.C."/>
            <person name="Larsen T.O."/>
            <person name="Nielsen K.F."/>
            <person name="Hoof J.B."/>
            <person name="Brandl J."/>
            <person name="Salamov A."/>
            <person name="Riley R."/>
            <person name="Gladden J.M."/>
            <person name="Phatale P."/>
            <person name="Nielsen M.T."/>
            <person name="Lyhne E.K."/>
            <person name="Kogle M.E."/>
            <person name="Strasser K."/>
            <person name="McDonnell E."/>
            <person name="Barry K."/>
            <person name="Clum A."/>
            <person name="Chen C."/>
            <person name="Nolan M."/>
            <person name="Sandor L."/>
            <person name="Kuo A."/>
            <person name="Lipzen A."/>
            <person name="Hainaut M."/>
            <person name="Drula E."/>
            <person name="Tsang A."/>
            <person name="Magnuson J.K."/>
            <person name="Henrissat B."/>
            <person name="Wiebenga A."/>
            <person name="Simmons B.A."/>
            <person name="Makela M.R."/>
            <person name="De vries R.P."/>
            <person name="Grigoriev I.V."/>
            <person name="Mortensen U.H."/>
            <person name="Baker S.E."/>
            <person name="Andersen M.R."/>
        </authorList>
    </citation>
    <scope>NUCLEOTIDE SEQUENCE [LARGE SCALE GENOMIC DNA]</scope>
    <source>
        <strain evidence="1 2">ATCC 13157</strain>
    </source>
</reference>
<name>A0A370P4Y2_ASPPH</name>
<sequence>MCRRSLEPLASPSIKLSLLLDIHPAFMRQNQLRTGLYLKDGSEHLEGSKLSDLPAAQGQGEIIVVHRPRQLVLMPYFPGTPVRQDPACLSHTRPMNTAIAGRNGRSLMVYQHQVQLASIFLRDYLPPEAPDSTKHQSPVHWVELFSSFVQSESLVVKTALAALTLVHMASLQQDDALAHNSRQHYVQAMRQICALTEVDYCSDLVRTAMILALYEVCAQPSGQDHAWSVHVQAACKLASESNTATEMLTAQDLRRLRTIEPSANRFDILLDILYELGQLHSYSQQELRRNNITWDSATYLIRVSVSLERKLLHWNHEWQSESRYPLFMIVPPTAGPTATPSGKPEEKMSIPKADDVPLLLFYWLGMTMLYATIAKVLRGTQEFQHVPATILERRLAKATGLCHRFVDRISQCQVGCADKGLGTIILAAAVGQAAQKLQSRL</sequence>